<evidence type="ECO:0000256" key="3">
    <source>
        <dbReference type="SAM" id="Phobius"/>
    </source>
</evidence>
<evidence type="ECO:0000256" key="1">
    <source>
        <dbReference type="ARBA" id="ARBA00022801"/>
    </source>
</evidence>
<dbReference type="GO" id="GO:0016020">
    <property type="term" value="C:membrane"/>
    <property type="evidence" value="ECO:0007669"/>
    <property type="project" value="InterPro"/>
</dbReference>
<accession>I3CDP1</accession>
<dbReference type="AlphaFoldDB" id="I3CDP1"/>
<proteinExistence type="predicted"/>
<keyword evidence="2" id="KW-0175">Coiled coil</keyword>
<dbReference type="SUPFAM" id="SSF158472">
    <property type="entry name" value="HAMP domain-like"/>
    <property type="match status" value="1"/>
</dbReference>
<reference evidence="5 6" key="1">
    <citation type="submission" date="2011-11" db="EMBL/GenBank/DDBJ databases">
        <title>Improved High-Quality Draft sequence of Beggiatoa alba B18lD.</title>
        <authorList>
            <consortium name="US DOE Joint Genome Institute"/>
            <person name="Lucas S."/>
            <person name="Han J."/>
            <person name="Lapidus A."/>
            <person name="Cheng J.-F."/>
            <person name="Goodwin L."/>
            <person name="Pitluck S."/>
            <person name="Peters L."/>
            <person name="Mikhailova N."/>
            <person name="Held B."/>
            <person name="Detter J.C."/>
            <person name="Han C."/>
            <person name="Tapia R."/>
            <person name="Land M."/>
            <person name="Hauser L."/>
            <person name="Kyrpides N."/>
            <person name="Ivanova N."/>
            <person name="Pagani I."/>
            <person name="Samuel K."/>
            <person name="Teske A."/>
            <person name="Mueller J."/>
            <person name="Woyke T."/>
        </authorList>
    </citation>
    <scope>NUCLEOTIDE SEQUENCE [LARGE SCALE GENOMIC DNA]</scope>
    <source>
        <strain evidence="5 6">B18LD</strain>
    </source>
</reference>
<dbReference type="eggNOG" id="COG2208">
    <property type="taxonomic scope" value="Bacteria"/>
</dbReference>
<dbReference type="PANTHER" id="PTHR43156">
    <property type="entry name" value="STAGE II SPORULATION PROTEIN E-RELATED"/>
    <property type="match status" value="1"/>
</dbReference>
<organism evidence="5 6">
    <name type="scientific">Beggiatoa alba B18LD</name>
    <dbReference type="NCBI Taxonomy" id="395493"/>
    <lineage>
        <taxon>Bacteria</taxon>
        <taxon>Pseudomonadati</taxon>
        <taxon>Pseudomonadota</taxon>
        <taxon>Gammaproteobacteria</taxon>
        <taxon>Thiotrichales</taxon>
        <taxon>Thiotrichaceae</taxon>
        <taxon>Beggiatoa</taxon>
    </lineage>
</organism>
<evidence type="ECO:0000313" key="5">
    <source>
        <dbReference type="EMBL" id="EIJ41734.1"/>
    </source>
</evidence>
<dbReference type="PANTHER" id="PTHR43156:SF2">
    <property type="entry name" value="STAGE II SPORULATION PROTEIN E"/>
    <property type="match status" value="1"/>
</dbReference>
<dbReference type="CDD" id="cd06225">
    <property type="entry name" value="HAMP"/>
    <property type="match status" value="1"/>
</dbReference>
<evidence type="ECO:0000256" key="2">
    <source>
        <dbReference type="SAM" id="Coils"/>
    </source>
</evidence>
<dbReference type="STRING" id="395493.BegalDRAFT_0823"/>
<dbReference type="GO" id="GO:0007165">
    <property type="term" value="P:signal transduction"/>
    <property type="evidence" value="ECO:0007669"/>
    <property type="project" value="InterPro"/>
</dbReference>
<dbReference type="Proteomes" id="UP000005744">
    <property type="component" value="Unassembled WGS sequence"/>
</dbReference>
<evidence type="ECO:0000259" key="4">
    <source>
        <dbReference type="PROSITE" id="PS50885"/>
    </source>
</evidence>
<dbReference type="SMART" id="SM00331">
    <property type="entry name" value="PP2C_SIG"/>
    <property type="match status" value="1"/>
</dbReference>
<dbReference type="Pfam" id="PF00672">
    <property type="entry name" value="HAMP"/>
    <property type="match status" value="1"/>
</dbReference>
<keyword evidence="6" id="KW-1185">Reference proteome</keyword>
<dbReference type="GO" id="GO:0016791">
    <property type="term" value="F:phosphatase activity"/>
    <property type="evidence" value="ECO:0007669"/>
    <property type="project" value="TreeGrafter"/>
</dbReference>
<dbReference type="Pfam" id="PF07228">
    <property type="entry name" value="SpoIIE"/>
    <property type="match status" value="1"/>
</dbReference>
<protein>
    <submittedName>
        <fullName evidence="5">Serine phosphatase RsbU, regulator of sigma subunit</fullName>
    </submittedName>
</protein>
<keyword evidence="3" id="KW-0812">Transmembrane</keyword>
<dbReference type="EMBL" id="JH600070">
    <property type="protein sequence ID" value="EIJ41734.1"/>
    <property type="molecule type" value="Genomic_DNA"/>
</dbReference>
<dbReference type="InterPro" id="IPR003660">
    <property type="entry name" value="HAMP_dom"/>
</dbReference>
<feature type="transmembrane region" description="Helical" evidence="3">
    <location>
        <begin position="354"/>
        <end position="381"/>
    </location>
</feature>
<dbReference type="PROSITE" id="PS50885">
    <property type="entry name" value="HAMP"/>
    <property type="match status" value="1"/>
</dbReference>
<dbReference type="CDD" id="cd18774">
    <property type="entry name" value="PDC2_HK_sensor"/>
    <property type="match status" value="1"/>
</dbReference>
<dbReference type="eggNOG" id="COG0840">
    <property type="taxonomic scope" value="Bacteria"/>
</dbReference>
<dbReference type="InterPro" id="IPR052016">
    <property type="entry name" value="Bact_Sigma-Reg"/>
</dbReference>
<dbReference type="Gene3D" id="6.10.340.10">
    <property type="match status" value="1"/>
</dbReference>
<dbReference type="RefSeq" id="WP_002683938.1">
    <property type="nucleotide sequence ID" value="NZ_JH600070.1"/>
</dbReference>
<dbReference type="Gene3D" id="3.60.40.10">
    <property type="entry name" value="PPM-type phosphatase domain"/>
    <property type="match status" value="1"/>
</dbReference>
<name>I3CDP1_9GAMM</name>
<keyword evidence="3" id="KW-0472">Membrane</keyword>
<dbReference type="Gene3D" id="3.30.450.20">
    <property type="entry name" value="PAS domain"/>
    <property type="match status" value="2"/>
</dbReference>
<feature type="domain" description="HAMP" evidence="4">
    <location>
        <begin position="383"/>
        <end position="437"/>
    </location>
</feature>
<dbReference type="InterPro" id="IPR001932">
    <property type="entry name" value="PPM-type_phosphatase-like_dom"/>
</dbReference>
<dbReference type="HOGENOM" id="CLU_000445_114_10_6"/>
<keyword evidence="1" id="KW-0378">Hydrolase</keyword>
<gene>
    <name evidence="5" type="ORF">BegalDRAFT_0823</name>
</gene>
<dbReference type="SUPFAM" id="SSF81606">
    <property type="entry name" value="PP2C-like"/>
    <property type="match status" value="1"/>
</dbReference>
<feature type="coiled-coil region" evidence="2">
    <location>
        <begin position="443"/>
        <end position="474"/>
    </location>
</feature>
<dbReference type="InterPro" id="IPR036457">
    <property type="entry name" value="PPM-type-like_dom_sf"/>
</dbReference>
<dbReference type="CDD" id="cd18773">
    <property type="entry name" value="PDC1_HK_sensor"/>
    <property type="match status" value="1"/>
</dbReference>
<evidence type="ECO:0000313" key="6">
    <source>
        <dbReference type="Proteomes" id="UP000005744"/>
    </source>
</evidence>
<keyword evidence="3" id="KW-1133">Transmembrane helix</keyword>
<sequence length="716" mass="81677">MSFLKDWVAQRSLSQRTMFNMAVRIALVIICVTMLSYWHFISSLETQVVSQLEKYVIERGQRESHIFQLAEDNHQLLKQALLQRLEQFSDTDPKAEFDALFETWADGTTRNRLQGQSIEQFDKQTYPTVFIGKQVEINADIRRRVLAFYELTQTYGRAWLNRFVDTYIMAPENIEVIYWPAVAWGLDTTAEINIPEEEFFFISDKTHNPERKPVWTGVFEDPVPKLWMVSLETPVDDAQGRHIATLGHDIILNDLFTRIVDERLTGTYNLLFREDGRLIAHPEFMEAIKAKGGAFNIPTDGDLHLQTIFNLVKNHNKTRIIDNTTQHEYLAVTQLAGTGWYFVVAYPKSLLAELAFHTVTIIFLLGLLSLLIELFILFYVLRVQVSTPLKSFVTVTQKIADGNFKIAHQLDTLRQDELGKLATALSLMSYKLENNFMLMEGIVQERTQALATANAEITELNQRLEKENVRMSHELAITRKLQQMVLPRTQELTRIPELDIVGYMEPASEVGGDYYDVLQQNGHVKISIGDVTGHGLESGVLMLMVQTAVRTLLVNNVTDPHEFLNTLNRAIYDNIQRMSSDKHLTLSLIDYENGTLHLSGQHEEVLVVRKEGNIERIDTINLGFMLGLEPDISSFVGQLDIKIQSGDGIVLYTDGITEAFNKHKQPYGLERLCQIISQSWALSVADICDAIMQDVRQHIGNTKISDDLTLLIIKKT</sequence>
<feature type="transmembrane region" description="Helical" evidence="3">
    <location>
        <begin position="21"/>
        <end position="40"/>
    </location>
</feature>